<feature type="compositionally biased region" description="Basic and acidic residues" evidence="17">
    <location>
        <begin position="1977"/>
        <end position="1989"/>
    </location>
</feature>
<feature type="region of interest" description="Disordered" evidence="17">
    <location>
        <begin position="1224"/>
        <end position="1244"/>
    </location>
</feature>
<dbReference type="GO" id="GO:0003779">
    <property type="term" value="F:actin binding"/>
    <property type="evidence" value="ECO:0007669"/>
    <property type="project" value="UniProtKB-KW"/>
</dbReference>
<dbReference type="InterPro" id="IPR036188">
    <property type="entry name" value="FAD/NAD-bd_sf"/>
</dbReference>
<evidence type="ECO:0000256" key="5">
    <source>
        <dbReference type="ARBA" id="ARBA00022490"/>
    </source>
</evidence>
<protein>
    <recommendedName>
        <fullName evidence="4">F-actin monooxygenase</fullName>
        <ecNumber evidence="4">1.14.13.225</ecNumber>
    </recommendedName>
</protein>
<evidence type="ECO:0000256" key="1">
    <source>
        <dbReference type="ARBA" id="ARBA00001974"/>
    </source>
</evidence>
<dbReference type="PRINTS" id="PR00420">
    <property type="entry name" value="RNGMNOXGNASE"/>
</dbReference>
<feature type="region of interest" description="Disordered" evidence="17">
    <location>
        <begin position="1339"/>
        <end position="1401"/>
    </location>
</feature>
<evidence type="ECO:0000256" key="4">
    <source>
        <dbReference type="ARBA" id="ARBA00012709"/>
    </source>
</evidence>
<keyword evidence="12" id="KW-0503">Monooxygenase</keyword>
<dbReference type="GO" id="GO:0046872">
    <property type="term" value="F:metal ion binding"/>
    <property type="evidence" value="ECO:0007669"/>
    <property type="project" value="UniProtKB-KW"/>
</dbReference>
<feature type="region of interest" description="Disordered" evidence="17">
    <location>
        <begin position="662"/>
        <end position="685"/>
    </location>
</feature>
<name>A0A212EQK7_DANPL</name>
<evidence type="ECO:0000256" key="14">
    <source>
        <dbReference type="ARBA" id="ARBA00023203"/>
    </source>
</evidence>
<feature type="domain" description="LIM zinc-binding" evidence="18">
    <location>
        <begin position="1252"/>
        <end position="1314"/>
    </location>
</feature>
<dbReference type="CDD" id="cd09358">
    <property type="entry name" value="LIM_Mical_like"/>
    <property type="match status" value="1"/>
</dbReference>
<keyword evidence="11" id="KW-0560">Oxidoreductase</keyword>
<dbReference type="EC" id="1.14.13.225" evidence="4"/>
<feature type="region of interest" description="Disordered" evidence="17">
    <location>
        <begin position="763"/>
        <end position="792"/>
    </location>
</feature>
<dbReference type="InterPro" id="IPR057494">
    <property type="entry name" value="Rossman_Mical"/>
</dbReference>
<feature type="compositionally biased region" description="Basic residues" evidence="17">
    <location>
        <begin position="670"/>
        <end position="679"/>
    </location>
</feature>
<feature type="compositionally biased region" description="Acidic residues" evidence="17">
    <location>
        <begin position="1453"/>
        <end position="1464"/>
    </location>
</feature>
<dbReference type="eggNOG" id="KOG1700">
    <property type="taxonomic scope" value="Eukaryota"/>
</dbReference>
<feature type="region of interest" description="Disordered" evidence="17">
    <location>
        <begin position="941"/>
        <end position="1024"/>
    </location>
</feature>
<keyword evidence="8" id="KW-0274">FAD</keyword>
<dbReference type="PANTHER" id="PTHR23167:SF54">
    <property type="entry name" value="[F-ACTIN]-MONOOXYGENASE MICAL"/>
    <property type="match status" value="1"/>
</dbReference>
<dbReference type="STRING" id="278856.A0A212EQK7"/>
<organism evidence="19 20">
    <name type="scientific">Danaus plexippus plexippus</name>
    <dbReference type="NCBI Taxonomy" id="278856"/>
    <lineage>
        <taxon>Eukaryota</taxon>
        <taxon>Metazoa</taxon>
        <taxon>Ecdysozoa</taxon>
        <taxon>Arthropoda</taxon>
        <taxon>Hexapoda</taxon>
        <taxon>Insecta</taxon>
        <taxon>Pterygota</taxon>
        <taxon>Neoptera</taxon>
        <taxon>Endopterygota</taxon>
        <taxon>Lepidoptera</taxon>
        <taxon>Glossata</taxon>
        <taxon>Ditrysia</taxon>
        <taxon>Papilionoidea</taxon>
        <taxon>Nymphalidae</taxon>
        <taxon>Danainae</taxon>
        <taxon>Danaini</taxon>
        <taxon>Danaina</taxon>
        <taxon>Danaus</taxon>
        <taxon>Danaus</taxon>
    </lineage>
</organism>
<feature type="compositionally biased region" description="Low complexity" evidence="17">
    <location>
        <begin position="1995"/>
        <end position="2005"/>
    </location>
</feature>
<dbReference type="Gene3D" id="2.10.110.10">
    <property type="entry name" value="Cysteine Rich Protein"/>
    <property type="match status" value="1"/>
</dbReference>
<dbReference type="FunCoup" id="A0A212EQK7">
    <property type="interactions" value="216"/>
</dbReference>
<sequence>MADGSLPIDDTNTAADRTNMNSGGQKVPTPPECALAAEMFDHFCSAGTMKQILTLHREICDTLNLKPNRLPDFYPKLKAKLASSWKAQALFKKFDARANHKVYAKGRACSQNKVLLIGAGPCGLRAAIECQLLGAKVVVIEKRDRFSRNNVLHLWPFVIHDLRALGAKKFFGKFCAGAIDHISIRQLQCILMKVSLLLGVEIHEGVSFEELLEPTGTESSATLGWRARVDPAEHPVSQYEFDALIGADGKRNTLQGFKRKEFRGKLAMAITANFINRHTEQEASVPEISGVAFIFNQKFFKELYEVTRIDLENIVYYKDDTHYFVMTAKKHSLLEKGVLVNDFADVTRLLSVENVDRSSLMKYAQEAARFSTDGRLPLKDFALNHYGEPDVALFDFTSMYAAENASIVYERHGRRLLCQLVGDSLLEPFWPTGSGCARGFLSALDAAWAVRTWGHTPQPHPLQVIAERESIYRLLAQTTPENLHRDFGAYTLDPGTRYPNLNRTAVTPHRVTSFYDSDDPLPLDAANSARKRRREPEISEDALLSWVKHFEPGIRAAVGPVSLCNLLRRYRPDLMPPDTPPRLVYQILQQEFGISPLSANGPTRETPDAKLRSYLLRVYHAFKGEVPHIYHKTDMFRQIKQSQQKENILNTVDHPVSAYTNTAEAEKSHSSHRKKRRSLRSQVSNDPAEYIRKKIEKLDLNNITHLARLIEGHDTTLDSEKHSAKQREIQEQIISLLDPEESPDPKMLRDSLAQLLAGTAKTKVKSKGANQPLNSYFKNKPADKTKAKPPRKLKGLDENTIKYTDFSTVFDDDSANTDATVVEATKREKKKDLSGTASHKKMVRASSTEGFVPQTRRMSEVAEMQRRRFSQSPEVAARYGRSNSLGSPEMALSAKRMAKLFEDKKRDTPSPESGVVRSRLVDNPDMVLRLQRMTDIIEGKRCYTPSPDRSKRSQSIGNPEMALRRQRVVDLIEGANKPRQSPERSFQRRNSGELPFRLQRVSDMMDKRNADSKRPKSGGKRKAAREIMRQRFEKSLQMLAAEPRLDFASSADLENDYGLQQYRASAPQFDERVKKLEKKLQHYEEGRVVGGGARTVGGGARVARLAAELSNTSSGGAVPKASKPKDLMRSVGKIERDDWNVKEIERKIMENRLGRPEPKTAEKVPKWDREQFLGRQRRLKEGDSNEEKWGEIDETLHKLDQKLRDSGRPDHGTKKVANLATKFIKKDEPETSKTSSKEELKRTWRGPSSAGMQCASCGTRVFAAEAVTADGLHLHRSCFRCAVCKAVLRPGNYTMERYGSRLVCLRHSGVSVPDSLSTKVTRLDTLATPERISLEMSDGGAREIDEDEWTDRNFLASETSGAGGLSDEEDSSSEEFTDAMCSEEADDSPEPELQNTRPAQTHLYFSDDSFGYDDYSEEGILISIFISMTIKKRDFFGMSFSSQSIPPEHPMESEEDSESSEDEVSSATEVSTDSEFAREECAPATTPPAILVTEAAPVAPVAAPAPIAPVATTAPQDYPLSRTRSAGGLATKRALELKRKYLLGEPSPPSVKKSDSTSQLDTKLEAFRCNITEFQKLLNPAPIQPVTEQISVTMQMATTQSNEEPESDQSLPAKITQEPEDIASQKDRNTSPIELVSPKPIRTLRVTTGYKKVPMPDIISNLFPDAPLDLLEQGLSPFFDPVLPAEEGNSNLDHLGIDSDSLSEDDSSINQRLSNQSVPRVEVHDEGGELIQLDSLTIANNINDSKDDKIIEATNTTALSAVCVDSESSDSNKDVTTLALTETELSDWAAESAVLDECGFEEKDDRKRNKNPRTLSEPKMVHETKNISAIASHICGKTSPTEHIVFSNALEHFEFADEGDQDPSIESPATPKNEGYMELVDDYYGHYSPTNDRSMNFIERTFSETTIKPTVLENEEVEVTNDNDEIKFIDDQDSKSDAVSKNDSLKSTGEFRKLFGDSPSHSMSNGNGNEDENSVGKTEHLSAVIKEDNNSPQTISDSVSISDISPPLENDDLASKTSACKSENSNDKASLEDISPPLASEKSKSHNSLLYQKAQKPIKFASPCSIRLYAPAICRSASETFGRLSKNGNVSPRYNDWGASCHVSPGSISPGSGTSVLGPDSVDRIQVIQKERQEQTDLVKRLVLERLGNGQRVIRKTARRQRMSPRPPPAALMSLPVVSSFSDPDLTQDRRRKGIMRSISNYFNRRLGPRHKCVSEPDLTTHVSKAYQIEYRDEVGESHKSTGAFAPPVPPPPAVYSPSPAPPVVLTSSSREDGGCEPDPVERDAMQLWFEARWARLHRVSARALRRGLLPSARRLARLQKRLSRPLPAEEQAATVAELVQVSAQRDAHRALMAADRRRTSSRNRAGD</sequence>
<dbReference type="KEGG" id="dpl:KGM_203372"/>
<feature type="region of interest" description="Disordered" evidence="17">
    <location>
        <begin position="2238"/>
        <end position="2277"/>
    </location>
</feature>
<reference evidence="19 20" key="1">
    <citation type="journal article" date="2011" name="Cell">
        <title>The monarch butterfly genome yields insights into long-distance migration.</title>
        <authorList>
            <person name="Zhan S."/>
            <person name="Merlin C."/>
            <person name="Boore J.L."/>
            <person name="Reppert S.M."/>
        </authorList>
    </citation>
    <scope>NUCLEOTIDE SEQUENCE [LARGE SCALE GENOMIC DNA]</scope>
    <source>
        <strain evidence="19">F-2</strain>
    </source>
</reference>
<feature type="region of interest" description="Disordered" evidence="17">
    <location>
        <begin position="1950"/>
        <end position="2043"/>
    </location>
</feature>
<dbReference type="Gene3D" id="3.50.50.60">
    <property type="entry name" value="FAD/NAD(P)-binding domain"/>
    <property type="match status" value="1"/>
</dbReference>
<dbReference type="EMBL" id="AGBW02013268">
    <property type="protein sequence ID" value="OWR43783.1"/>
    <property type="molecule type" value="Genomic_DNA"/>
</dbReference>
<evidence type="ECO:0000313" key="20">
    <source>
        <dbReference type="Proteomes" id="UP000007151"/>
    </source>
</evidence>
<feature type="compositionally biased region" description="Pro residues" evidence="17">
    <location>
        <begin position="2247"/>
        <end position="2263"/>
    </location>
</feature>
<dbReference type="PANTHER" id="PTHR23167">
    <property type="entry name" value="CALPONIN HOMOLOGY DOMAIN-CONTAINING PROTEIN DDB_G0272472-RELATED"/>
    <property type="match status" value="1"/>
</dbReference>
<feature type="compositionally biased region" description="Polar residues" evidence="17">
    <location>
        <begin position="10"/>
        <end position="24"/>
    </location>
</feature>
<comment type="subcellular location">
    <subcellularLocation>
        <location evidence="2">Cytoplasm</location>
    </subcellularLocation>
</comment>
<evidence type="ECO:0000256" key="15">
    <source>
        <dbReference type="ARBA" id="ARBA00049522"/>
    </source>
</evidence>
<dbReference type="InParanoid" id="A0A212EQK7"/>
<dbReference type="InterPro" id="IPR001781">
    <property type="entry name" value="Znf_LIM"/>
</dbReference>
<feature type="region of interest" description="Disordered" evidence="17">
    <location>
        <begin position="1690"/>
        <end position="1721"/>
    </location>
</feature>
<dbReference type="Proteomes" id="UP000007151">
    <property type="component" value="Unassembled WGS sequence"/>
</dbReference>
<dbReference type="Pfam" id="PF25413">
    <property type="entry name" value="Rossman_Mical"/>
    <property type="match status" value="1"/>
</dbReference>
<gene>
    <name evidence="19" type="ORF">KGM_203372</name>
</gene>
<dbReference type="SMART" id="SM00132">
    <property type="entry name" value="LIM"/>
    <property type="match status" value="1"/>
</dbReference>
<keyword evidence="6" id="KW-0285">Flavoprotein</keyword>
<feature type="region of interest" description="Disordered" evidence="17">
    <location>
        <begin position="1441"/>
        <end position="1481"/>
    </location>
</feature>
<evidence type="ECO:0000256" key="10">
    <source>
        <dbReference type="ARBA" id="ARBA00022857"/>
    </source>
</evidence>
<keyword evidence="5" id="KW-0963">Cytoplasm</keyword>
<feature type="region of interest" description="Disordered" evidence="17">
    <location>
        <begin position="1"/>
        <end position="28"/>
    </location>
</feature>
<dbReference type="Pfam" id="PF00412">
    <property type="entry name" value="LIM"/>
    <property type="match status" value="1"/>
</dbReference>
<dbReference type="GO" id="GO:0005737">
    <property type="term" value="C:cytoplasm"/>
    <property type="evidence" value="ECO:0007669"/>
    <property type="project" value="UniProtKB-SubCell"/>
</dbReference>
<keyword evidence="13 16" id="KW-0440">LIM domain</keyword>
<keyword evidence="7 16" id="KW-0479">Metal-binding</keyword>
<comment type="similarity">
    <text evidence="3">Belongs to the Mical family.</text>
</comment>
<feature type="compositionally biased region" description="Basic and acidic residues" evidence="17">
    <location>
        <begin position="1224"/>
        <end position="1242"/>
    </location>
</feature>
<dbReference type="PROSITE" id="PS50023">
    <property type="entry name" value="LIM_DOMAIN_2"/>
    <property type="match status" value="1"/>
</dbReference>
<evidence type="ECO:0000256" key="2">
    <source>
        <dbReference type="ARBA" id="ARBA00004496"/>
    </source>
</evidence>
<comment type="catalytic activity">
    <reaction evidence="15">
        <text>L-methionyl-[F-actin] + NADPH + O2 + H(+) = L-methionyl-(R)-S-oxide-[F-actin] + NADP(+) + H2O</text>
        <dbReference type="Rhea" id="RHEA:51308"/>
        <dbReference type="Rhea" id="RHEA-COMP:12953"/>
        <dbReference type="Rhea" id="RHEA-COMP:12956"/>
        <dbReference type="ChEBI" id="CHEBI:15377"/>
        <dbReference type="ChEBI" id="CHEBI:15378"/>
        <dbReference type="ChEBI" id="CHEBI:15379"/>
        <dbReference type="ChEBI" id="CHEBI:16044"/>
        <dbReference type="ChEBI" id="CHEBI:45764"/>
        <dbReference type="ChEBI" id="CHEBI:57783"/>
        <dbReference type="ChEBI" id="CHEBI:58349"/>
        <dbReference type="EC" id="1.14.13.225"/>
    </reaction>
</comment>
<proteinExistence type="inferred from homology"/>
<evidence type="ECO:0000313" key="19">
    <source>
        <dbReference type="EMBL" id="OWR43783.1"/>
    </source>
</evidence>
<evidence type="ECO:0000256" key="3">
    <source>
        <dbReference type="ARBA" id="ARBA00008223"/>
    </source>
</evidence>
<dbReference type="SUPFAM" id="SSF51905">
    <property type="entry name" value="FAD/NAD(P)-binding domain"/>
    <property type="match status" value="1"/>
</dbReference>
<keyword evidence="20" id="KW-1185">Reference proteome</keyword>
<evidence type="ECO:0000256" key="8">
    <source>
        <dbReference type="ARBA" id="ARBA00022827"/>
    </source>
</evidence>
<feature type="compositionally biased region" description="Polar residues" evidence="17">
    <location>
        <begin position="1709"/>
        <end position="1718"/>
    </location>
</feature>
<feature type="compositionally biased region" description="Acidic residues" evidence="17">
    <location>
        <begin position="1366"/>
        <end position="1390"/>
    </location>
</feature>
<evidence type="ECO:0000256" key="16">
    <source>
        <dbReference type="PROSITE-ProRule" id="PRU00125"/>
    </source>
</evidence>
<evidence type="ECO:0000256" key="13">
    <source>
        <dbReference type="ARBA" id="ARBA00023038"/>
    </source>
</evidence>
<dbReference type="FunFam" id="3.50.50.60:FF:000004">
    <property type="entry name" value="protein-methionine sulfoxide oxidase MICAL2 isoform X1"/>
    <property type="match status" value="1"/>
</dbReference>
<comment type="caution">
    <text evidence="19">The sequence shown here is derived from an EMBL/GenBank/DDBJ whole genome shotgun (WGS) entry which is preliminary data.</text>
</comment>
<evidence type="ECO:0000256" key="11">
    <source>
        <dbReference type="ARBA" id="ARBA00023002"/>
    </source>
</evidence>
<evidence type="ECO:0000256" key="17">
    <source>
        <dbReference type="SAM" id="MobiDB-lite"/>
    </source>
</evidence>
<evidence type="ECO:0000256" key="12">
    <source>
        <dbReference type="ARBA" id="ARBA00023033"/>
    </source>
</evidence>
<feature type="compositionally biased region" description="Basic and acidic residues" evidence="17">
    <location>
        <begin position="1003"/>
        <end position="1014"/>
    </location>
</feature>
<keyword evidence="10" id="KW-0521">NADP</keyword>
<feature type="compositionally biased region" description="Polar residues" evidence="17">
    <location>
        <begin position="1959"/>
        <end position="1968"/>
    </location>
</feature>
<comment type="cofactor">
    <cofactor evidence="1">
        <name>FAD</name>
        <dbReference type="ChEBI" id="CHEBI:57692"/>
    </cofactor>
</comment>
<keyword evidence="9 16" id="KW-0862">Zinc</keyword>
<dbReference type="InterPro" id="IPR050540">
    <property type="entry name" value="F-actin_Monoox_Mical"/>
</dbReference>
<keyword evidence="14" id="KW-0009">Actin-binding</keyword>
<accession>A0A212EQK7</accession>
<feature type="region of interest" description="Disordered" evidence="17">
    <location>
        <begin position="859"/>
        <end position="888"/>
    </location>
</feature>
<evidence type="ECO:0000259" key="18">
    <source>
        <dbReference type="PROSITE" id="PS50023"/>
    </source>
</evidence>
<evidence type="ECO:0000256" key="6">
    <source>
        <dbReference type="ARBA" id="ARBA00022630"/>
    </source>
</evidence>
<evidence type="ECO:0000256" key="7">
    <source>
        <dbReference type="ARBA" id="ARBA00022723"/>
    </source>
</evidence>
<dbReference type="GO" id="GO:0120501">
    <property type="term" value="F:F-actin monooxygenase activity"/>
    <property type="evidence" value="ECO:0007669"/>
    <property type="project" value="UniProtKB-EC"/>
</dbReference>
<evidence type="ECO:0000256" key="9">
    <source>
        <dbReference type="ARBA" id="ARBA00022833"/>
    </source>
</evidence>
<feature type="compositionally biased region" description="Polar residues" evidence="17">
    <location>
        <begin position="768"/>
        <end position="777"/>
    </location>
</feature>
<feature type="region of interest" description="Disordered" evidence="17">
    <location>
        <begin position="2347"/>
        <end position="2368"/>
    </location>
</feature>